<gene>
    <name evidence="2" type="ORF">SAMN04489712_1561</name>
</gene>
<dbReference type="EMBL" id="FNVO01000056">
    <property type="protein sequence ID" value="SEG94946.1"/>
    <property type="molecule type" value="Genomic_DNA"/>
</dbReference>
<protein>
    <submittedName>
        <fullName evidence="2">Uncharacterized protein</fullName>
    </submittedName>
</protein>
<evidence type="ECO:0000313" key="3">
    <source>
        <dbReference type="Proteomes" id="UP000236723"/>
    </source>
</evidence>
<dbReference type="AlphaFoldDB" id="A0A1H6EDA8"/>
<organism evidence="2 3">
    <name type="scientific">Thermomonospora echinospora</name>
    <dbReference type="NCBI Taxonomy" id="1992"/>
    <lineage>
        <taxon>Bacteria</taxon>
        <taxon>Bacillati</taxon>
        <taxon>Actinomycetota</taxon>
        <taxon>Actinomycetes</taxon>
        <taxon>Streptosporangiales</taxon>
        <taxon>Thermomonosporaceae</taxon>
        <taxon>Thermomonospora</taxon>
    </lineage>
</organism>
<keyword evidence="1" id="KW-0472">Membrane</keyword>
<feature type="transmembrane region" description="Helical" evidence="1">
    <location>
        <begin position="12"/>
        <end position="34"/>
    </location>
</feature>
<evidence type="ECO:0000256" key="1">
    <source>
        <dbReference type="SAM" id="Phobius"/>
    </source>
</evidence>
<sequence>MPGGADKWRISPAIPTIANCALAALWAFSALGGWGETAFCGEGGRHDPSCAGGFTTAVLASLVAAVPAALIAVMAWTLPAVRRNTVRLEAALATAALLWVAAEGVLFVGGSLAQS</sequence>
<dbReference type="Proteomes" id="UP000236723">
    <property type="component" value="Unassembled WGS sequence"/>
</dbReference>
<feature type="transmembrane region" description="Helical" evidence="1">
    <location>
        <begin position="90"/>
        <end position="113"/>
    </location>
</feature>
<keyword evidence="1" id="KW-1133">Transmembrane helix</keyword>
<proteinExistence type="predicted"/>
<keyword evidence="3" id="KW-1185">Reference proteome</keyword>
<name>A0A1H6EDA8_9ACTN</name>
<feature type="transmembrane region" description="Helical" evidence="1">
    <location>
        <begin position="54"/>
        <end position="78"/>
    </location>
</feature>
<keyword evidence="1" id="KW-0812">Transmembrane</keyword>
<accession>A0A1H6EDA8</accession>
<reference evidence="3" key="1">
    <citation type="submission" date="2016-10" db="EMBL/GenBank/DDBJ databases">
        <authorList>
            <person name="Varghese N."/>
            <person name="Submissions S."/>
        </authorList>
    </citation>
    <scope>NUCLEOTIDE SEQUENCE [LARGE SCALE GENOMIC DNA]</scope>
    <source>
        <strain evidence="3">DSM 43163</strain>
    </source>
</reference>
<evidence type="ECO:0000313" key="2">
    <source>
        <dbReference type="EMBL" id="SEG94946.1"/>
    </source>
</evidence>